<dbReference type="InterPro" id="IPR051912">
    <property type="entry name" value="Alkylbase_DNA_Glycosylase/TA"/>
</dbReference>
<dbReference type="AlphaFoldDB" id="A0A447IIE4"/>
<accession>A0A447IIE4</accession>
<dbReference type="PANTHER" id="PTHR43003">
    <property type="entry name" value="DNA-3-METHYLADENINE GLYCOSYLASE"/>
    <property type="match status" value="1"/>
</dbReference>
<feature type="domain" description="HhH-GPD" evidence="5">
    <location>
        <begin position="55"/>
        <end position="203"/>
    </location>
</feature>
<dbReference type="PANTHER" id="PTHR43003:SF5">
    <property type="entry name" value="DNA-3-METHYLADENINE GLYCOSYLASE"/>
    <property type="match status" value="1"/>
</dbReference>
<organism evidence="6 7">
    <name type="scientific">Paracoccus haematequi</name>
    <dbReference type="NCBI Taxonomy" id="2491866"/>
    <lineage>
        <taxon>Bacteria</taxon>
        <taxon>Pseudomonadati</taxon>
        <taxon>Pseudomonadota</taxon>
        <taxon>Alphaproteobacteria</taxon>
        <taxon>Rhodobacterales</taxon>
        <taxon>Paracoccaceae</taxon>
        <taxon>Paracoccus</taxon>
    </lineage>
</organism>
<dbReference type="Gene3D" id="1.10.340.30">
    <property type="entry name" value="Hypothetical protein, domain 2"/>
    <property type="match status" value="1"/>
</dbReference>
<keyword evidence="6" id="KW-0378">Hydrolase</keyword>
<sequence length="211" mass="22156">MTDAPRLIRTAGDLAEGMAHLVAVCPVWARVAPDLGALPLRRRPDGFEAIAHAIVGQQISVAAADAIWARMGAAGLLTADGIATADEDALRAAGLSRPKARYLRGIAAAGLDWDGLRALPDDQAIAALVALPGIGVWTAEIYLKFALGRADAFAAGDLALQEAARAMYGLDARPGPAALRAMAEPWRPWRAVAARGLWAYYRLAKGREGVS</sequence>
<evidence type="ECO:0000259" key="5">
    <source>
        <dbReference type="SMART" id="SM00478"/>
    </source>
</evidence>
<protein>
    <recommendedName>
        <fullName evidence="2">DNA-3-methyladenine glycosylase II</fullName>
        <ecNumber evidence="2">3.2.2.21</ecNumber>
    </recommendedName>
</protein>
<dbReference type="GO" id="GO:0008725">
    <property type="term" value="F:DNA-3-methyladenine glycosylase activity"/>
    <property type="evidence" value="ECO:0007669"/>
    <property type="project" value="TreeGrafter"/>
</dbReference>
<dbReference type="GO" id="GO:0032993">
    <property type="term" value="C:protein-DNA complex"/>
    <property type="evidence" value="ECO:0007669"/>
    <property type="project" value="TreeGrafter"/>
</dbReference>
<keyword evidence="3" id="KW-0227">DNA damage</keyword>
<keyword evidence="4" id="KW-0234">DNA repair</keyword>
<dbReference type="InterPro" id="IPR011257">
    <property type="entry name" value="DNA_glycosylase"/>
</dbReference>
<dbReference type="CDD" id="cd00056">
    <property type="entry name" value="ENDO3c"/>
    <property type="match status" value="1"/>
</dbReference>
<evidence type="ECO:0000313" key="6">
    <source>
        <dbReference type="EMBL" id="VDS07287.1"/>
    </source>
</evidence>
<dbReference type="Pfam" id="PF00730">
    <property type="entry name" value="HhH-GPD"/>
    <property type="match status" value="1"/>
</dbReference>
<dbReference type="GO" id="GO:0043916">
    <property type="term" value="F:DNA-7-methylguanine glycosylase activity"/>
    <property type="evidence" value="ECO:0007669"/>
    <property type="project" value="TreeGrafter"/>
</dbReference>
<dbReference type="Proteomes" id="UP000270743">
    <property type="component" value="Unassembled WGS sequence"/>
</dbReference>
<proteinExistence type="predicted"/>
<keyword evidence="6" id="KW-0326">Glycosidase</keyword>
<evidence type="ECO:0000256" key="3">
    <source>
        <dbReference type="ARBA" id="ARBA00022763"/>
    </source>
</evidence>
<keyword evidence="7" id="KW-1185">Reference proteome</keyword>
<evidence type="ECO:0000256" key="1">
    <source>
        <dbReference type="ARBA" id="ARBA00000086"/>
    </source>
</evidence>
<dbReference type="GO" id="GO:0005737">
    <property type="term" value="C:cytoplasm"/>
    <property type="evidence" value="ECO:0007669"/>
    <property type="project" value="TreeGrafter"/>
</dbReference>
<dbReference type="GO" id="GO:0032131">
    <property type="term" value="F:alkylated DNA binding"/>
    <property type="evidence" value="ECO:0007669"/>
    <property type="project" value="TreeGrafter"/>
</dbReference>
<dbReference type="InterPro" id="IPR003265">
    <property type="entry name" value="HhH-GPD_domain"/>
</dbReference>
<evidence type="ECO:0000313" key="7">
    <source>
        <dbReference type="Proteomes" id="UP000270743"/>
    </source>
</evidence>
<dbReference type="SUPFAM" id="SSF48150">
    <property type="entry name" value="DNA-glycosylase"/>
    <property type="match status" value="1"/>
</dbReference>
<dbReference type="SMART" id="SM00478">
    <property type="entry name" value="ENDO3c"/>
    <property type="match status" value="1"/>
</dbReference>
<evidence type="ECO:0000256" key="4">
    <source>
        <dbReference type="ARBA" id="ARBA00023204"/>
    </source>
</evidence>
<dbReference type="EMBL" id="UZWE01000018">
    <property type="protein sequence ID" value="VDS07287.1"/>
    <property type="molecule type" value="Genomic_DNA"/>
</dbReference>
<evidence type="ECO:0000256" key="2">
    <source>
        <dbReference type="ARBA" id="ARBA00012000"/>
    </source>
</evidence>
<name>A0A447IIE4_9RHOB</name>
<dbReference type="GO" id="GO:0006307">
    <property type="term" value="P:DNA alkylation repair"/>
    <property type="evidence" value="ECO:0007669"/>
    <property type="project" value="TreeGrafter"/>
</dbReference>
<gene>
    <name evidence="6" type="primary">alkA</name>
    <name evidence="6" type="ORF">PARHAE_00462</name>
</gene>
<dbReference type="Gene3D" id="1.10.1670.40">
    <property type="match status" value="1"/>
</dbReference>
<dbReference type="EC" id="3.2.2.21" evidence="2"/>
<comment type="catalytic activity">
    <reaction evidence="1">
        <text>Hydrolysis of alkylated DNA, releasing 3-methyladenine, 3-methylguanine, 7-methylguanine and 7-methyladenine.</text>
        <dbReference type="EC" id="3.2.2.21"/>
    </reaction>
</comment>
<reference evidence="6 7" key="1">
    <citation type="submission" date="2018-12" db="EMBL/GenBank/DDBJ databases">
        <authorList>
            <person name="Criscuolo A."/>
        </authorList>
    </citation>
    <scope>NUCLEOTIDE SEQUENCE [LARGE SCALE GENOMIC DNA]</scope>
    <source>
        <strain evidence="6">ACIP1116241</strain>
    </source>
</reference>
<dbReference type="GO" id="GO:0006285">
    <property type="term" value="P:base-excision repair, AP site formation"/>
    <property type="evidence" value="ECO:0007669"/>
    <property type="project" value="TreeGrafter"/>
</dbReference>